<feature type="compositionally biased region" description="Low complexity" evidence="2">
    <location>
        <begin position="882"/>
        <end position="893"/>
    </location>
</feature>
<feature type="coiled-coil region" evidence="1">
    <location>
        <begin position="519"/>
        <end position="553"/>
    </location>
</feature>
<feature type="compositionally biased region" description="Basic and acidic residues" evidence="2">
    <location>
        <begin position="1640"/>
        <end position="1650"/>
    </location>
</feature>
<evidence type="ECO:0000256" key="2">
    <source>
        <dbReference type="SAM" id="MobiDB-lite"/>
    </source>
</evidence>
<feature type="region of interest" description="Disordered" evidence="2">
    <location>
        <begin position="1068"/>
        <end position="1093"/>
    </location>
</feature>
<accession>A0A0G4EFP9</accession>
<protein>
    <submittedName>
        <fullName evidence="3">Uncharacterized protein</fullName>
    </submittedName>
</protein>
<feature type="region of interest" description="Disordered" evidence="2">
    <location>
        <begin position="715"/>
        <end position="792"/>
    </location>
</feature>
<feature type="compositionally biased region" description="Acidic residues" evidence="2">
    <location>
        <begin position="979"/>
        <end position="992"/>
    </location>
</feature>
<feature type="compositionally biased region" description="Acidic residues" evidence="2">
    <location>
        <begin position="595"/>
        <end position="607"/>
    </location>
</feature>
<dbReference type="PANTHER" id="PTHR48125:SF10">
    <property type="entry name" value="OS12G0136300 PROTEIN"/>
    <property type="match status" value="1"/>
</dbReference>
<feature type="region of interest" description="Disordered" evidence="2">
    <location>
        <begin position="928"/>
        <end position="955"/>
    </location>
</feature>
<feature type="region of interest" description="Disordered" evidence="2">
    <location>
        <begin position="973"/>
        <end position="1007"/>
    </location>
</feature>
<keyword evidence="1" id="KW-0175">Coiled coil</keyword>
<evidence type="ECO:0000313" key="4">
    <source>
        <dbReference type="Proteomes" id="UP000041254"/>
    </source>
</evidence>
<evidence type="ECO:0000313" key="3">
    <source>
        <dbReference type="EMBL" id="CEL95350.1"/>
    </source>
</evidence>
<feature type="compositionally biased region" description="Low complexity" evidence="2">
    <location>
        <begin position="1068"/>
        <end position="1078"/>
    </location>
</feature>
<feature type="compositionally biased region" description="Low complexity" evidence="2">
    <location>
        <begin position="1488"/>
        <end position="1499"/>
    </location>
</feature>
<dbReference type="InParanoid" id="A0A0G4EFP9"/>
<feature type="compositionally biased region" description="Basic and acidic residues" evidence="2">
    <location>
        <begin position="617"/>
        <end position="640"/>
    </location>
</feature>
<reference evidence="3 4" key="1">
    <citation type="submission" date="2014-11" db="EMBL/GenBank/DDBJ databases">
        <authorList>
            <person name="Zhu J."/>
            <person name="Qi W."/>
            <person name="Song R."/>
        </authorList>
    </citation>
    <scope>NUCLEOTIDE SEQUENCE [LARGE SCALE GENOMIC DNA]</scope>
</reference>
<feature type="compositionally biased region" description="Low complexity" evidence="2">
    <location>
        <begin position="1426"/>
        <end position="1449"/>
    </location>
</feature>
<dbReference type="PANTHER" id="PTHR48125">
    <property type="entry name" value="LP07818P1"/>
    <property type="match status" value="1"/>
</dbReference>
<feature type="coiled-coil region" evidence="1">
    <location>
        <begin position="188"/>
        <end position="215"/>
    </location>
</feature>
<name>A0A0G4EFP9_VITBC</name>
<dbReference type="VEuPathDB" id="CryptoDB:Vbra_11780"/>
<feature type="compositionally biased region" description="Polar residues" evidence="2">
    <location>
        <begin position="1198"/>
        <end position="1210"/>
    </location>
</feature>
<sequence>MQKMGPVSFELPADSPVRPVVIIAPPLEGGSPGRKKKSSEYVSCQREDERLRRALDRVYKRPDDAATTGSGKRALPTEGMHTLFFQALSRRIEAEICRLFHYRGAEALDIVQSVLPKHYDGLHQSVRGLIRDKLAPQRSLVKAAKNVLAPIRRYMAWMEGWLSKLTAAGGGLQEGQLGQERGFEMEHTLHLTDQLDEQQKQITSLEERLVEYQQILHDCRHAYWKQICLLSSLQPADHSPSPHPFEKQLTFLQGNNAPTTPFTSAALQATFSPRSEPATMRGLRPISAPAPGVSADVTLSMLETDTLWQDMGAEAMDGERVHDVQFFDPEKFVVEDDTQPSRVKELEETVSRLETQLQTVKQTLERTKDEKKYISDKCDSLMDLLATQKKDAEIRQKKSVQVWMERAQMIAEDTYAWELKCIRLTEEQERKSQKAQSQIRKLEETIENLQQGKQALVERIDDFTATLSRRNALISDMRANVRRLAKRVLVGARYLDENEWVREHLAPEDIQLADRSSGGEDVRAHIRQLERENEDLRQQLEAAEAAIRKSGRALMGRPSTVANKGSQTMALPAPPPSIEEAISLQIVQQIAEPIEAVEESSEAEETAADLPETTVAHQDEETQTEGKAKEVEEIHETQERGIETEDLLLPETPPREPETIILRKLPSNVTEISDGQVTQLLGLCDGLLRTERTAPRIHQWVQQFFPVESEIPAPAAAKEEEEEKPTVEPVLPKQPSFPPVAPAPSSLPELAERSCQTDPIDEKKTPRYSPRVEPQPPSRGPSEKLAVPPLSQSMDERLKLRSILVMMKGVARAVHESKRASVALSDDAVRRRAPSIADLVTAALYRSRHGSIPEARSRWDMVKASMLSPYYRFPTPEGGSFSFSSASASSSSATPGEKASAKASPRVDMSAIEKVRAEITTEDIAKAQAEEEGKSGASGCEASSSSAWEGLRKRRKQRVPTVKKVSAALGVLGFKTEEPGPDDDQDEKDEVDLPGAKPLQRSSVPRLEIISDDAAGLTAAGPPLGEEDLRIEDLDAVMEYTTLIDEVSHLRVKAMAHEDLCSHLARTESQQATTEEQTPSIAGPSEAVEEARGAPGRTADALKMAELRRQNQQLLMRCLWLTEKLVQLKPRHLDLSTKTWTSPSAAPPRLAVSEAPQMTTSITASTIPLVSQEGAAKPVRFHETQRVAGRQAEERRSVSTLQPDETPQTASRRRSSRFDKQGRSCPLLALFSESLAKRAQAESGGTEAEDSKELQSLWKDTLKSLSLLEPSLLPEEAREERPKTEQPGRMRVTIHNTPFGDLSREEHSQWLTPSEATPFIDSSLKYSSSHLPLSPTVPRRVSTTAPARQRPMQTSETRQRQEKPAAAAAEPAGAYERFPPSLVIIPQPGREGSRPQSAKAATDTSVLQLVVGEAGRTCDEEERTASPEGGSSAIAASASAQSSRPSSPAFHATKLRKKSEPQDTDDELLFLSQVESAVSPRDRKRGSSKSLSSAVASPESRGKTGSTVLRPSFALSADEAMHSDEPLSSCWHMQPPPPLPSLAERPADASPTRAKTASTSPPSRGRHASMASASSGEELPPIHQQSRPDVSQRSQRRAQYETIRDAVVGGVEGRSQEQGQSVVMSGLSLHEGIAASRGRGRAEERGREVRQGAGATQEYPEKRQTRTMRVSALQEQALQRFTRPTPPRQLLRTGL</sequence>
<feature type="compositionally biased region" description="Polar residues" evidence="2">
    <location>
        <begin position="1553"/>
        <end position="1562"/>
    </location>
</feature>
<gene>
    <name evidence="3" type="ORF">Vbra_11780</name>
</gene>
<feature type="compositionally biased region" description="Polar residues" evidence="2">
    <location>
        <begin position="1341"/>
        <end position="1356"/>
    </location>
</feature>
<feature type="coiled-coil region" evidence="1">
    <location>
        <begin position="425"/>
        <end position="466"/>
    </location>
</feature>
<feature type="compositionally biased region" description="Low complexity" evidence="2">
    <location>
        <begin position="1364"/>
        <end position="1374"/>
    </location>
</feature>
<proteinExistence type="predicted"/>
<dbReference type="Proteomes" id="UP000041254">
    <property type="component" value="Unassembled WGS sequence"/>
</dbReference>
<keyword evidence="4" id="KW-1185">Reference proteome</keyword>
<feature type="compositionally biased region" description="Basic and acidic residues" evidence="2">
    <location>
        <begin position="1180"/>
        <end position="1197"/>
    </location>
</feature>
<evidence type="ECO:0000256" key="1">
    <source>
        <dbReference type="SAM" id="Coils"/>
    </source>
</evidence>
<feature type="coiled-coil region" evidence="1">
    <location>
        <begin position="343"/>
        <end position="370"/>
    </location>
</feature>
<feature type="region of interest" description="Disordered" evidence="2">
    <location>
        <begin position="595"/>
        <end position="640"/>
    </location>
</feature>
<feature type="region of interest" description="Disordered" evidence="2">
    <location>
        <begin position="882"/>
        <end position="907"/>
    </location>
</feature>
<feature type="region of interest" description="Disordered" evidence="2">
    <location>
        <begin position="1634"/>
        <end position="1666"/>
    </location>
</feature>
<feature type="compositionally biased region" description="Low complexity" evidence="2">
    <location>
        <begin position="935"/>
        <end position="949"/>
    </location>
</feature>
<feature type="region of interest" description="Disordered" evidence="2">
    <location>
        <begin position="1325"/>
        <end position="1622"/>
    </location>
</feature>
<dbReference type="EMBL" id="CDMY01000227">
    <property type="protein sequence ID" value="CEL95350.1"/>
    <property type="molecule type" value="Genomic_DNA"/>
</dbReference>
<organism evidence="3 4">
    <name type="scientific">Vitrella brassicaformis (strain CCMP3155)</name>
    <dbReference type="NCBI Taxonomy" id="1169540"/>
    <lineage>
        <taxon>Eukaryota</taxon>
        <taxon>Sar</taxon>
        <taxon>Alveolata</taxon>
        <taxon>Colpodellida</taxon>
        <taxon>Vitrellaceae</taxon>
        <taxon>Vitrella</taxon>
    </lineage>
</organism>
<feature type="compositionally biased region" description="Polar residues" evidence="2">
    <location>
        <begin position="1583"/>
        <end position="1593"/>
    </location>
</feature>
<feature type="region of interest" description="Disordered" evidence="2">
    <location>
        <begin position="1676"/>
        <end position="1695"/>
    </location>
</feature>
<feature type="region of interest" description="Disordered" evidence="2">
    <location>
        <begin position="1174"/>
        <end position="1221"/>
    </location>
</feature>